<dbReference type="EnsemblMetazoa" id="CapteT192498">
    <property type="protein sequence ID" value="CapteP192498"/>
    <property type="gene ID" value="CapteG192498"/>
</dbReference>
<keyword evidence="3 5" id="KW-1133">Transmembrane helix</keyword>
<dbReference type="SUPFAM" id="SSF81321">
    <property type="entry name" value="Family A G protein-coupled receptor-like"/>
    <property type="match status" value="1"/>
</dbReference>
<dbReference type="GO" id="GO:0004930">
    <property type="term" value="F:G protein-coupled receptor activity"/>
    <property type="evidence" value="ECO:0007669"/>
    <property type="project" value="InterPro"/>
</dbReference>
<dbReference type="AlphaFoldDB" id="R7USU5"/>
<evidence type="ECO:0000313" key="9">
    <source>
        <dbReference type="Proteomes" id="UP000014760"/>
    </source>
</evidence>
<accession>R7USU5</accession>
<dbReference type="Gene3D" id="1.20.1070.10">
    <property type="entry name" value="Rhodopsin 7-helix transmembrane proteins"/>
    <property type="match status" value="1"/>
</dbReference>
<protein>
    <recommendedName>
        <fullName evidence="6">G-protein coupled receptors family 1 profile domain-containing protein</fullName>
    </recommendedName>
</protein>
<reference evidence="8" key="3">
    <citation type="submission" date="2015-06" db="UniProtKB">
        <authorList>
            <consortium name="EnsemblMetazoa"/>
        </authorList>
    </citation>
    <scope>IDENTIFICATION</scope>
</reference>
<evidence type="ECO:0000259" key="6">
    <source>
        <dbReference type="PROSITE" id="PS50262"/>
    </source>
</evidence>
<keyword evidence="4 5" id="KW-0472">Membrane</keyword>
<evidence type="ECO:0000313" key="7">
    <source>
        <dbReference type="EMBL" id="ELU09280.1"/>
    </source>
</evidence>
<organism evidence="7">
    <name type="scientific">Capitella teleta</name>
    <name type="common">Polychaete worm</name>
    <dbReference type="NCBI Taxonomy" id="283909"/>
    <lineage>
        <taxon>Eukaryota</taxon>
        <taxon>Metazoa</taxon>
        <taxon>Spiralia</taxon>
        <taxon>Lophotrochozoa</taxon>
        <taxon>Annelida</taxon>
        <taxon>Polychaeta</taxon>
        <taxon>Sedentaria</taxon>
        <taxon>Scolecida</taxon>
        <taxon>Capitellidae</taxon>
        <taxon>Capitella</taxon>
    </lineage>
</organism>
<dbReference type="InterPro" id="IPR000276">
    <property type="entry name" value="GPCR_Rhodpsn"/>
</dbReference>
<dbReference type="EMBL" id="AMQN01006432">
    <property type="status" value="NOT_ANNOTATED_CDS"/>
    <property type="molecule type" value="Genomic_DNA"/>
</dbReference>
<gene>
    <name evidence="7" type="ORF">CAPTEDRAFT_192498</name>
</gene>
<comment type="subcellular location">
    <subcellularLocation>
        <location evidence="1">Membrane</location>
    </subcellularLocation>
</comment>
<evidence type="ECO:0000256" key="1">
    <source>
        <dbReference type="ARBA" id="ARBA00004370"/>
    </source>
</evidence>
<evidence type="ECO:0000313" key="8">
    <source>
        <dbReference type="EnsemblMetazoa" id="CapteP192498"/>
    </source>
</evidence>
<dbReference type="EMBL" id="KB298361">
    <property type="protein sequence ID" value="ELU09280.1"/>
    <property type="molecule type" value="Genomic_DNA"/>
</dbReference>
<evidence type="ECO:0000256" key="5">
    <source>
        <dbReference type="SAM" id="Phobius"/>
    </source>
</evidence>
<dbReference type="Proteomes" id="UP000014760">
    <property type="component" value="Unassembled WGS sequence"/>
</dbReference>
<evidence type="ECO:0000256" key="3">
    <source>
        <dbReference type="ARBA" id="ARBA00022989"/>
    </source>
</evidence>
<dbReference type="InterPro" id="IPR017452">
    <property type="entry name" value="GPCR_Rhodpsn_7TM"/>
</dbReference>
<keyword evidence="2 5" id="KW-0812">Transmembrane</keyword>
<evidence type="ECO:0000256" key="2">
    <source>
        <dbReference type="ARBA" id="ARBA00022692"/>
    </source>
</evidence>
<sequence>MDLDAMHTLPDGFTTVAASVRDEVPGFCEKADADGSVALYTFHLVGILGMASLAIVGNSIVIFIMTTECKLSNALNCFIVNLACSDLLQGVLYAIYNISHLNVPVVSVHIEIIHVNALLFYNDAYLY</sequence>
<name>R7USU5_CAPTE</name>
<dbReference type="OrthoDB" id="6085995at2759"/>
<feature type="transmembrane region" description="Helical" evidence="5">
    <location>
        <begin position="77"/>
        <end position="96"/>
    </location>
</feature>
<reference evidence="7 9" key="2">
    <citation type="journal article" date="2013" name="Nature">
        <title>Insights into bilaterian evolution from three spiralian genomes.</title>
        <authorList>
            <person name="Simakov O."/>
            <person name="Marletaz F."/>
            <person name="Cho S.J."/>
            <person name="Edsinger-Gonzales E."/>
            <person name="Havlak P."/>
            <person name="Hellsten U."/>
            <person name="Kuo D.H."/>
            <person name="Larsson T."/>
            <person name="Lv J."/>
            <person name="Arendt D."/>
            <person name="Savage R."/>
            <person name="Osoegawa K."/>
            <person name="de Jong P."/>
            <person name="Grimwood J."/>
            <person name="Chapman J.A."/>
            <person name="Shapiro H."/>
            <person name="Aerts A."/>
            <person name="Otillar R.P."/>
            <person name="Terry A.Y."/>
            <person name="Boore J.L."/>
            <person name="Grigoriev I.V."/>
            <person name="Lindberg D.R."/>
            <person name="Seaver E.C."/>
            <person name="Weisblat D.A."/>
            <person name="Putnam N.H."/>
            <person name="Rokhsar D.S."/>
        </authorList>
    </citation>
    <scope>NUCLEOTIDE SEQUENCE</scope>
    <source>
        <strain evidence="7 9">I ESC-2004</strain>
    </source>
</reference>
<keyword evidence="9" id="KW-1185">Reference proteome</keyword>
<dbReference type="PROSITE" id="PS50262">
    <property type="entry name" value="G_PROTEIN_RECEP_F1_2"/>
    <property type="match status" value="1"/>
</dbReference>
<dbReference type="GO" id="GO:0016020">
    <property type="term" value="C:membrane"/>
    <property type="evidence" value="ECO:0007669"/>
    <property type="project" value="UniProtKB-SubCell"/>
</dbReference>
<proteinExistence type="predicted"/>
<dbReference type="PRINTS" id="PR00237">
    <property type="entry name" value="GPCRRHODOPSN"/>
</dbReference>
<reference evidence="9" key="1">
    <citation type="submission" date="2012-12" db="EMBL/GenBank/DDBJ databases">
        <authorList>
            <person name="Hellsten U."/>
            <person name="Grimwood J."/>
            <person name="Chapman J.A."/>
            <person name="Shapiro H."/>
            <person name="Aerts A."/>
            <person name="Otillar R.P."/>
            <person name="Terry A.Y."/>
            <person name="Boore J.L."/>
            <person name="Simakov O."/>
            <person name="Marletaz F."/>
            <person name="Cho S.-J."/>
            <person name="Edsinger-Gonzales E."/>
            <person name="Havlak P."/>
            <person name="Kuo D.-H."/>
            <person name="Larsson T."/>
            <person name="Lv J."/>
            <person name="Arendt D."/>
            <person name="Savage R."/>
            <person name="Osoegawa K."/>
            <person name="de Jong P."/>
            <person name="Lindberg D.R."/>
            <person name="Seaver E.C."/>
            <person name="Weisblat D.A."/>
            <person name="Putnam N.H."/>
            <person name="Grigoriev I.V."/>
            <person name="Rokhsar D.S."/>
        </authorList>
    </citation>
    <scope>NUCLEOTIDE SEQUENCE</scope>
    <source>
        <strain evidence="9">I ESC-2004</strain>
    </source>
</reference>
<feature type="domain" description="G-protein coupled receptors family 1 profile" evidence="6">
    <location>
        <begin position="57"/>
        <end position="88"/>
    </location>
</feature>
<evidence type="ECO:0000256" key="4">
    <source>
        <dbReference type="ARBA" id="ARBA00023136"/>
    </source>
</evidence>
<feature type="transmembrane region" description="Helical" evidence="5">
    <location>
        <begin position="40"/>
        <end position="65"/>
    </location>
</feature>
<dbReference type="HOGENOM" id="CLU_1972570_0_0_1"/>